<accession>A0A368Y6B6</accession>
<feature type="domain" description="Peptidase A2" evidence="3">
    <location>
        <begin position="115"/>
        <end position="193"/>
    </location>
</feature>
<dbReference type="GO" id="GO:0006508">
    <property type="term" value="P:proteolysis"/>
    <property type="evidence" value="ECO:0007669"/>
    <property type="project" value="UniProtKB-KW"/>
</dbReference>
<protein>
    <submittedName>
        <fullName evidence="4">Aspartyl protease family protein</fullName>
    </submittedName>
</protein>
<keyword evidence="2" id="KW-0732">Signal</keyword>
<feature type="signal peptide" evidence="2">
    <location>
        <begin position="1"/>
        <end position="21"/>
    </location>
</feature>
<dbReference type="InterPro" id="IPR034122">
    <property type="entry name" value="Retropepsin-like_bacterial"/>
</dbReference>
<dbReference type="NCBIfam" id="TIGR02281">
    <property type="entry name" value="clan_AA_DTGA"/>
    <property type="match status" value="1"/>
</dbReference>
<name>A0A368Y6B6_9BURK</name>
<evidence type="ECO:0000256" key="2">
    <source>
        <dbReference type="SAM" id="SignalP"/>
    </source>
</evidence>
<feature type="chain" id="PRO_5016612326" evidence="2">
    <location>
        <begin position="22"/>
        <end position="212"/>
    </location>
</feature>
<dbReference type="InterPro" id="IPR021109">
    <property type="entry name" value="Peptidase_aspartic_dom_sf"/>
</dbReference>
<evidence type="ECO:0000313" key="4">
    <source>
        <dbReference type="EMBL" id="RCW75823.1"/>
    </source>
</evidence>
<evidence type="ECO:0000256" key="1">
    <source>
        <dbReference type="ARBA" id="ARBA00022801"/>
    </source>
</evidence>
<reference evidence="4 5" key="1">
    <citation type="submission" date="2018-07" db="EMBL/GenBank/DDBJ databases">
        <title>Genomic Encyclopedia of Type Strains, Phase IV (KMG-IV): sequencing the most valuable type-strain genomes for metagenomic binning, comparative biology and taxonomic classification.</title>
        <authorList>
            <person name="Goeker M."/>
        </authorList>
    </citation>
    <scope>NUCLEOTIDE SEQUENCE [LARGE SCALE GENOMIC DNA]</scope>
    <source>
        <strain evidence="4 5">DSM 21634</strain>
    </source>
</reference>
<comment type="caution">
    <text evidence="4">The sequence shown here is derived from an EMBL/GenBank/DDBJ whole genome shotgun (WGS) entry which is preliminary data.</text>
</comment>
<organism evidence="4 5">
    <name type="scientific">Pseudorhodoferax soli</name>
    <dbReference type="NCBI Taxonomy" id="545864"/>
    <lineage>
        <taxon>Bacteria</taxon>
        <taxon>Pseudomonadati</taxon>
        <taxon>Pseudomonadota</taxon>
        <taxon>Betaproteobacteria</taxon>
        <taxon>Burkholderiales</taxon>
        <taxon>Comamonadaceae</taxon>
    </lineage>
</organism>
<keyword evidence="1" id="KW-0378">Hydrolase</keyword>
<dbReference type="OrthoDB" id="185963at2"/>
<evidence type="ECO:0000259" key="3">
    <source>
        <dbReference type="PROSITE" id="PS50175"/>
    </source>
</evidence>
<gene>
    <name evidence="4" type="ORF">DES41_101425</name>
</gene>
<dbReference type="CDD" id="cd05483">
    <property type="entry name" value="retropepsin_like_bacteria"/>
    <property type="match status" value="1"/>
</dbReference>
<dbReference type="EMBL" id="QPJK01000001">
    <property type="protein sequence ID" value="RCW75823.1"/>
    <property type="molecule type" value="Genomic_DNA"/>
</dbReference>
<dbReference type="InterPro" id="IPR001995">
    <property type="entry name" value="Peptidase_A2_cat"/>
</dbReference>
<keyword evidence="5" id="KW-1185">Reference proteome</keyword>
<dbReference type="Pfam" id="PF13975">
    <property type="entry name" value="gag-asp_proteas"/>
    <property type="match status" value="1"/>
</dbReference>
<dbReference type="RefSeq" id="WP_114466788.1">
    <property type="nucleotide sequence ID" value="NZ_QPJK01000001.1"/>
</dbReference>
<dbReference type="PROSITE" id="PS00141">
    <property type="entry name" value="ASP_PROTEASE"/>
    <property type="match status" value="1"/>
</dbReference>
<keyword evidence="4" id="KW-0645">Protease</keyword>
<dbReference type="PROSITE" id="PS50175">
    <property type="entry name" value="ASP_PROT_RETROV"/>
    <property type="match status" value="1"/>
</dbReference>
<sequence length="212" mass="22542">MRPAAALAALLLAAWLGQAQAQSVALTGVLGQRALLVVDGAGPRSVAIGETWRGVKLLSVQGEQAELEFGGRRTSVRLGASPVSMAGAAANKRIVLQADGRGHFMGQGRINGQLVQFMVDTGASTVALDVAEAERLKLNFRKGRQVRMGTANGAIEVWVVRLASLRIGDSELSDVEAAVVPQPMPYVLLGNNVLARFQMSRGPQQMVLEQRY</sequence>
<dbReference type="Proteomes" id="UP000252884">
    <property type="component" value="Unassembled WGS sequence"/>
</dbReference>
<dbReference type="InterPro" id="IPR011969">
    <property type="entry name" value="Clan_AA_Asp_peptidase_C"/>
</dbReference>
<dbReference type="AlphaFoldDB" id="A0A368Y6B6"/>
<dbReference type="SUPFAM" id="SSF50630">
    <property type="entry name" value="Acid proteases"/>
    <property type="match status" value="1"/>
</dbReference>
<dbReference type="GO" id="GO:0004190">
    <property type="term" value="F:aspartic-type endopeptidase activity"/>
    <property type="evidence" value="ECO:0007669"/>
    <property type="project" value="InterPro"/>
</dbReference>
<dbReference type="InterPro" id="IPR001969">
    <property type="entry name" value="Aspartic_peptidase_AS"/>
</dbReference>
<evidence type="ECO:0000313" key="5">
    <source>
        <dbReference type="Proteomes" id="UP000252884"/>
    </source>
</evidence>
<dbReference type="Gene3D" id="2.40.70.10">
    <property type="entry name" value="Acid Proteases"/>
    <property type="match status" value="1"/>
</dbReference>
<proteinExistence type="predicted"/>